<dbReference type="InterPro" id="IPR029063">
    <property type="entry name" value="SAM-dependent_MTases_sf"/>
</dbReference>
<comment type="caution">
    <text evidence="5">Lacks conserved residue(s) required for the propagation of feature annotation.</text>
</comment>
<keyword evidence="1 5" id="KW-0489">Methyltransferase</keyword>
<proteinExistence type="inferred from homology"/>
<dbReference type="PANTHER" id="PTHR18895:SF74">
    <property type="entry name" value="MTRF1L RELEASE FACTOR GLUTAMINE METHYLTRANSFERASE"/>
    <property type="match status" value="1"/>
</dbReference>
<dbReference type="Gene3D" id="1.10.8.10">
    <property type="entry name" value="DNA helicase RuvA subunit, C-terminal domain"/>
    <property type="match status" value="1"/>
</dbReference>
<dbReference type="Gene3D" id="3.40.50.150">
    <property type="entry name" value="Vaccinia Virus protein VP39"/>
    <property type="match status" value="1"/>
</dbReference>
<accession>A0A1I2TG38</accession>
<dbReference type="EMBL" id="FOOT01000003">
    <property type="protein sequence ID" value="SFG63874.1"/>
    <property type="molecule type" value="Genomic_DNA"/>
</dbReference>
<comment type="function">
    <text evidence="5">Methylates the class 1 translation termination release factors RF1/PrfA and RF2/PrfB on the glutamine residue of the universally conserved GGQ motif.</text>
</comment>
<evidence type="ECO:0000256" key="5">
    <source>
        <dbReference type="HAMAP-Rule" id="MF_02126"/>
    </source>
</evidence>
<evidence type="ECO:0000313" key="9">
    <source>
        <dbReference type="Proteomes" id="UP000198724"/>
    </source>
</evidence>
<feature type="binding site" evidence="5">
    <location>
        <position position="145"/>
    </location>
    <ligand>
        <name>S-adenosyl-L-methionine</name>
        <dbReference type="ChEBI" id="CHEBI:59789"/>
    </ligand>
</feature>
<dbReference type="AlphaFoldDB" id="A0A1I2TG38"/>
<evidence type="ECO:0000313" key="8">
    <source>
        <dbReference type="EMBL" id="SFG63874.1"/>
    </source>
</evidence>
<feature type="binding site" evidence="5">
    <location>
        <position position="190"/>
    </location>
    <ligand>
        <name>S-adenosyl-L-methionine</name>
        <dbReference type="ChEBI" id="CHEBI:59789"/>
    </ligand>
</feature>
<sequence length="284" mass="32122">MATVQQLQQHIRESIKVAYPEPEAGSIAQLVLEHVLQKNRMQLSLAQQEVVNPEQEAQLKQKVERLQRQEPVQYVLGVAHFYGLELQVDERVLIPRAETEELVDLVLREHKGQTGLYVLDICAGSGCIPLALAANLKNAKVYGLEVSEGALKVANANAAKYNLPITWLQADIFEPVPRIHPASLDVITSNPPYVLEEEKGQMRENVLQYEPHLALFVPDQDPLKYYKRIGEVAQQLLKEGGTLYFEINERYGHQVRELLLQLGFTEATIVEDLFGKDRIVRGIK</sequence>
<name>A0A1I2TG38_9BACT</name>
<keyword evidence="9" id="KW-1185">Reference proteome</keyword>
<dbReference type="NCBIfam" id="TIGR03534">
    <property type="entry name" value="RF_mod_PrmC"/>
    <property type="match status" value="1"/>
</dbReference>
<evidence type="ECO:0000256" key="1">
    <source>
        <dbReference type="ARBA" id="ARBA00022603"/>
    </source>
</evidence>
<feature type="domain" description="Methyltransferase small" evidence="6">
    <location>
        <begin position="114"/>
        <end position="198"/>
    </location>
</feature>
<dbReference type="HAMAP" id="MF_02126">
    <property type="entry name" value="RF_methyltr_PrmC"/>
    <property type="match status" value="1"/>
</dbReference>
<dbReference type="Pfam" id="PF05175">
    <property type="entry name" value="MTS"/>
    <property type="match status" value="1"/>
</dbReference>
<dbReference type="STRING" id="1436961.SAMN05421739_103124"/>
<evidence type="ECO:0000256" key="4">
    <source>
        <dbReference type="ARBA" id="ARBA00048391"/>
    </source>
</evidence>
<evidence type="ECO:0000256" key="3">
    <source>
        <dbReference type="ARBA" id="ARBA00022691"/>
    </source>
</evidence>
<dbReference type="Proteomes" id="UP000198724">
    <property type="component" value="Unassembled WGS sequence"/>
</dbReference>
<comment type="catalytic activity">
    <reaction evidence="4 5">
        <text>L-glutaminyl-[peptide chain release factor] + S-adenosyl-L-methionine = N(5)-methyl-L-glutaminyl-[peptide chain release factor] + S-adenosyl-L-homocysteine + H(+)</text>
        <dbReference type="Rhea" id="RHEA:42896"/>
        <dbReference type="Rhea" id="RHEA-COMP:10271"/>
        <dbReference type="Rhea" id="RHEA-COMP:10272"/>
        <dbReference type="ChEBI" id="CHEBI:15378"/>
        <dbReference type="ChEBI" id="CHEBI:30011"/>
        <dbReference type="ChEBI" id="CHEBI:57856"/>
        <dbReference type="ChEBI" id="CHEBI:59789"/>
        <dbReference type="ChEBI" id="CHEBI:61891"/>
        <dbReference type="EC" id="2.1.1.297"/>
    </reaction>
</comment>
<feature type="domain" description="Release factor glutamine methyltransferase N-terminal" evidence="7">
    <location>
        <begin position="6"/>
        <end position="77"/>
    </location>
</feature>
<dbReference type="RefSeq" id="WP_092100630.1">
    <property type="nucleotide sequence ID" value="NZ_FOOT01000003.1"/>
</dbReference>
<feature type="binding site" evidence="5">
    <location>
        <begin position="190"/>
        <end position="193"/>
    </location>
    <ligand>
        <name>substrate</name>
    </ligand>
</feature>
<evidence type="ECO:0000259" key="6">
    <source>
        <dbReference type="Pfam" id="PF05175"/>
    </source>
</evidence>
<dbReference type="NCBIfam" id="TIGR00536">
    <property type="entry name" value="hemK_fam"/>
    <property type="match status" value="1"/>
</dbReference>
<evidence type="ECO:0000256" key="2">
    <source>
        <dbReference type="ARBA" id="ARBA00022679"/>
    </source>
</evidence>
<comment type="similarity">
    <text evidence="5">Belongs to the protein N5-glutamine methyltransferase family. PrmC subfamily.</text>
</comment>
<dbReference type="InterPro" id="IPR040758">
    <property type="entry name" value="PrmC_N"/>
</dbReference>
<dbReference type="GO" id="GO:0032259">
    <property type="term" value="P:methylation"/>
    <property type="evidence" value="ECO:0007669"/>
    <property type="project" value="UniProtKB-KW"/>
</dbReference>
<evidence type="ECO:0000259" key="7">
    <source>
        <dbReference type="Pfam" id="PF17827"/>
    </source>
</evidence>
<reference evidence="9" key="1">
    <citation type="submission" date="2016-10" db="EMBL/GenBank/DDBJ databases">
        <authorList>
            <person name="Varghese N."/>
            <person name="Submissions S."/>
        </authorList>
    </citation>
    <scope>NUCLEOTIDE SEQUENCE [LARGE SCALE GENOMIC DNA]</scope>
    <source>
        <strain evidence="9">LP51</strain>
    </source>
</reference>
<gene>
    <name evidence="5" type="primary">prmC</name>
    <name evidence="8" type="ORF">SAMN05421739_103124</name>
</gene>
<dbReference type="InterPro" id="IPR019874">
    <property type="entry name" value="RF_methyltr_PrmC"/>
</dbReference>
<dbReference type="SUPFAM" id="SSF53335">
    <property type="entry name" value="S-adenosyl-L-methionine-dependent methyltransferases"/>
    <property type="match status" value="1"/>
</dbReference>
<dbReference type="OrthoDB" id="9800643at2"/>
<protein>
    <recommendedName>
        <fullName evidence="5">Release factor glutamine methyltransferase</fullName>
        <shortName evidence="5">RF MTase</shortName>
        <ecNumber evidence="5">2.1.1.297</ecNumber>
    </recommendedName>
    <alternativeName>
        <fullName evidence="5">N5-glutamine methyltransferase PrmC</fullName>
    </alternativeName>
    <alternativeName>
        <fullName evidence="5">Protein-(glutamine-N5) MTase PrmC</fullName>
    </alternativeName>
    <alternativeName>
        <fullName evidence="5">Protein-glutamine N-methyltransferase PrmC</fullName>
    </alternativeName>
</protein>
<dbReference type="InterPro" id="IPR050320">
    <property type="entry name" value="N5-glutamine_MTase"/>
</dbReference>
<keyword evidence="2 5" id="KW-0808">Transferase</keyword>
<organism evidence="8 9">
    <name type="scientific">Pontibacter chinhatensis</name>
    <dbReference type="NCBI Taxonomy" id="1436961"/>
    <lineage>
        <taxon>Bacteria</taxon>
        <taxon>Pseudomonadati</taxon>
        <taxon>Bacteroidota</taxon>
        <taxon>Cytophagia</taxon>
        <taxon>Cytophagales</taxon>
        <taxon>Hymenobacteraceae</taxon>
        <taxon>Pontibacter</taxon>
    </lineage>
</organism>
<dbReference type="GO" id="GO:0102559">
    <property type="term" value="F:peptide chain release factor N(5)-glutamine methyltransferase activity"/>
    <property type="evidence" value="ECO:0007669"/>
    <property type="project" value="UniProtKB-EC"/>
</dbReference>
<dbReference type="Pfam" id="PF17827">
    <property type="entry name" value="PrmC_N"/>
    <property type="match status" value="1"/>
</dbReference>
<dbReference type="EC" id="2.1.1.297" evidence="5"/>
<dbReference type="PANTHER" id="PTHR18895">
    <property type="entry name" value="HEMK METHYLTRANSFERASE"/>
    <property type="match status" value="1"/>
</dbReference>
<dbReference type="InterPro" id="IPR004556">
    <property type="entry name" value="HemK-like"/>
</dbReference>
<dbReference type="CDD" id="cd02440">
    <property type="entry name" value="AdoMet_MTases"/>
    <property type="match status" value="1"/>
</dbReference>
<dbReference type="InterPro" id="IPR007848">
    <property type="entry name" value="Small_mtfrase_dom"/>
</dbReference>
<keyword evidence="3 5" id="KW-0949">S-adenosyl-L-methionine</keyword>